<dbReference type="InterPro" id="IPR047936">
    <property type="entry name" value="BTBD7_BACK"/>
</dbReference>
<feature type="domain" description="BACK" evidence="1">
    <location>
        <begin position="34"/>
        <end position="153"/>
    </location>
</feature>
<comment type="caution">
    <text evidence="2">The sequence shown here is derived from an EMBL/GenBank/DDBJ whole genome shotgun (WGS) entry which is preliminary data.</text>
</comment>
<dbReference type="PANTHER" id="PTHR16064:SF3">
    <property type="entry name" value="BTB_POZ DOMAIN-CONTAINING PROTEIN 7"/>
    <property type="match status" value="1"/>
</dbReference>
<dbReference type="PANTHER" id="PTHR16064">
    <property type="entry name" value="BTB POZ DOMAIN CONTAINING 7"/>
    <property type="match status" value="1"/>
</dbReference>
<dbReference type="InterPro" id="IPR042345">
    <property type="entry name" value="Btbd7"/>
</dbReference>
<evidence type="ECO:0000313" key="3">
    <source>
        <dbReference type="Proteomes" id="UP001591681"/>
    </source>
</evidence>
<sequence>MAESWEMLSWSAAGRVYGESCEDIIAESICLESLVPILKWSSQPYGSKWVHRQAMHFLCEDFSQVMTSDVLHELSKEQLLAAIQSDYLQASEHDILKYVVKWGEQQLIKRMADREPNLLSGTAHSVNKRGVKRRDLDVEELKEILSPLLPYVRTDHILPPNSEVLSDTQQQ</sequence>
<reference evidence="2 3" key="1">
    <citation type="submission" date="2024-09" db="EMBL/GenBank/DDBJ databases">
        <title>A chromosome-level genome assembly of Gray's grenadier anchovy, Coilia grayii.</title>
        <authorList>
            <person name="Fu Z."/>
        </authorList>
    </citation>
    <scope>NUCLEOTIDE SEQUENCE [LARGE SCALE GENOMIC DNA]</scope>
    <source>
        <strain evidence="2">G4</strain>
        <tissue evidence="2">Muscle</tissue>
    </source>
</reference>
<proteinExistence type="predicted"/>
<name>A0ABD1J4A7_9TELE</name>
<dbReference type="Proteomes" id="UP001591681">
    <property type="component" value="Unassembled WGS sequence"/>
</dbReference>
<dbReference type="Gene3D" id="1.25.40.420">
    <property type="match status" value="1"/>
</dbReference>
<accession>A0ABD1J4A7</accession>
<organism evidence="2 3">
    <name type="scientific">Coilia grayii</name>
    <name type="common">Gray's grenadier anchovy</name>
    <dbReference type="NCBI Taxonomy" id="363190"/>
    <lineage>
        <taxon>Eukaryota</taxon>
        <taxon>Metazoa</taxon>
        <taxon>Chordata</taxon>
        <taxon>Craniata</taxon>
        <taxon>Vertebrata</taxon>
        <taxon>Euteleostomi</taxon>
        <taxon>Actinopterygii</taxon>
        <taxon>Neopterygii</taxon>
        <taxon>Teleostei</taxon>
        <taxon>Clupei</taxon>
        <taxon>Clupeiformes</taxon>
        <taxon>Clupeoidei</taxon>
        <taxon>Engraulidae</taxon>
        <taxon>Coilinae</taxon>
        <taxon>Coilia</taxon>
    </lineage>
</organism>
<evidence type="ECO:0000313" key="2">
    <source>
        <dbReference type="EMBL" id="KAL2082013.1"/>
    </source>
</evidence>
<dbReference type="EMBL" id="JBHFQA010000019">
    <property type="protein sequence ID" value="KAL2082013.1"/>
    <property type="molecule type" value="Genomic_DNA"/>
</dbReference>
<dbReference type="CDD" id="cd18489">
    <property type="entry name" value="BACK_BTBD7"/>
    <property type="match status" value="1"/>
</dbReference>
<gene>
    <name evidence="2" type="ORF">ACEWY4_021831</name>
</gene>
<dbReference type="AlphaFoldDB" id="A0ABD1J4A7"/>
<keyword evidence="3" id="KW-1185">Reference proteome</keyword>
<dbReference type="InterPro" id="IPR011705">
    <property type="entry name" value="BACK"/>
</dbReference>
<evidence type="ECO:0000259" key="1">
    <source>
        <dbReference type="SMART" id="SM00875"/>
    </source>
</evidence>
<dbReference type="SMART" id="SM00875">
    <property type="entry name" value="BACK"/>
    <property type="match status" value="1"/>
</dbReference>
<protein>
    <recommendedName>
        <fullName evidence="1">BACK domain-containing protein</fullName>
    </recommendedName>
</protein>
<dbReference type="Pfam" id="PF07707">
    <property type="entry name" value="BACK"/>
    <property type="match status" value="1"/>
</dbReference>